<evidence type="ECO:0000256" key="9">
    <source>
        <dbReference type="ARBA" id="ARBA00031593"/>
    </source>
</evidence>
<keyword evidence="6" id="KW-0175">Coiled coil</keyword>
<dbReference type="PANTHER" id="PTHR21532:SF0">
    <property type="entry name" value="CILIA- AND FLAGELLA-ASSOCIATED PROTEIN 36"/>
    <property type="match status" value="1"/>
</dbReference>
<keyword evidence="13" id="KW-1185">Reference proteome</keyword>
<keyword evidence="5" id="KW-0963">Cytoplasm</keyword>
<dbReference type="AlphaFoldDB" id="A0A7R9AI69"/>
<dbReference type="Gene3D" id="1.20.1520.10">
    <property type="entry name" value="ADP-ribosylation factor-like 2-binding protein, domain"/>
    <property type="match status" value="1"/>
</dbReference>
<dbReference type="InterPro" id="IPR038888">
    <property type="entry name" value="CFAP36"/>
</dbReference>
<evidence type="ECO:0000313" key="12">
    <source>
        <dbReference type="EMBL" id="CAD7254205.1"/>
    </source>
</evidence>
<evidence type="ECO:0000256" key="6">
    <source>
        <dbReference type="ARBA" id="ARBA00023054"/>
    </source>
</evidence>
<dbReference type="Proteomes" id="UP000677054">
    <property type="component" value="Unassembled WGS sequence"/>
</dbReference>
<dbReference type="OrthoDB" id="272687at2759"/>
<evidence type="ECO:0000259" key="11">
    <source>
        <dbReference type="Pfam" id="PF11527"/>
    </source>
</evidence>
<evidence type="ECO:0000256" key="5">
    <source>
        <dbReference type="ARBA" id="ARBA00022490"/>
    </source>
</evidence>
<evidence type="ECO:0000256" key="4">
    <source>
        <dbReference type="ARBA" id="ARBA00021815"/>
    </source>
</evidence>
<evidence type="ECO:0000256" key="10">
    <source>
        <dbReference type="SAM" id="MobiDB-lite"/>
    </source>
</evidence>
<keyword evidence="8" id="KW-0966">Cell projection</keyword>
<evidence type="ECO:0000256" key="1">
    <source>
        <dbReference type="ARBA" id="ARBA00004138"/>
    </source>
</evidence>
<organism evidence="12">
    <name type="scientific">Darwinula stevensoni</name>
    <dbReference type="NCBI Taxonomy" id="69355"/>
    <lineage>
        <taxon>Eukaryota</taxon>
        <taxon>Metazoa</taxon>
        <taxon>Ecdysozoa</taxon>
        <taxon>Arthropoda</taxon>
        <taxon>Crustacea</taxon>
        <taxon>Oligostraca</taxon>
        <taxon>Ostracoda</taxon>
        <taxon>Podocopa</taxon>
        <taxon>Podocopida</taxon>
        <taxon>Darwinulocopina</taxon>
        <taxon>Darwinuloidea</taxon>
        <taxon>Darwinulidae</taxon>
        <taxon>Darwinula</taxon>
    </lineage>
</organism>
<dbReference type="Pfam" id="PF11527">
    <property type="entry name" value="ARL2_Bind_BART"/>
    <property type="match status" value="1"/>
</dbReference>
<dbReference type="PANTHER" id="PTHR21532">
    <property type="entry name" value="PHOSPHODIESTERASE HL"/>
    <property type="match status" value="1"/>
</dbReference>
<dbReference type="EMBL" id="CAJPEV010008294">
    <property type="protein sequence ID" value="CAG0905210.1"/>
    <property type="molecule type" value="Genomic_DNA"/>
</dbReference>
<sequence>MAKGEDKSWVFDSLLEFLTGPIWNIPVLTFIEERSVVFDPESDADEEFQKIFAEYKYLVDRMLGSYMQDLDISAEDFHEACTEVTTTSEIIPAIKQVLYEQIWAAENYDIFKRMMIEKNIDLQLQALEILQAKYGILLRRDEEVPSLPGTGAGAGSDEANVIEAVTKMAISSSEKDEVGKMLAASEAERQRLIRLKPVRAPLVGGTPPPPPSSSSFAPLAEEGDEVVRAEEGRVKRGNIPTSAPA</sequence>
<reference evidence="12" key="1">
    <citation type="submission" date="2020-11" db="EMBL/GenBank/DDBJ databases">
        <authorList>
            <person name="Tran Van P."/>
        </authorList>
    </citation>
    <scope>NUCLEOTIDE SEQUENCE</scope>
</reference>
<evidence type="ECO:0000313" key="13">
    <source>
        <dbReference type="Proteomes" id="UP000677054"/>
    </source>
</evidence>
<evidence type="ECO:0000256" key="8">
    <source>
        <dbReference type="ARBA" id="ARBA00023273"/>
    </source>
</evidence>
<feature type="compositionally biased region" description="Basic and acidic residues" evidence="10">
    <location>
        <begin position="225"/>
        <end position="234"/>
    </location>
</feature>
<evidence type="ECO:0000256" key="3">
    <source>
        <dbReference type="ARBA" id="ARBA00007460"/>
    </source>
</evidence>
<evidence type="ECO:0000256" key="7">
    <source>
        <dbReference type="ARBA" id="ARBA00023069"/>
    </source>
</evidence>
<dbReference type="InterPro" id="IPR042541">
    <property type="entry name" value="BART_sf"/>
</dbReference>
<gene>
    <name evidence="12" type="ORF">DSTB1V02_LOCUS13951</name>
</gene>
<feature type="domain" description="BART" evidence="11">
    <location>
        <begin position="7"/>
        <end position="123"/>
    </location>
</feature>
<comment type="subcellular location">
    <subcellularLocation>
        <location evidence="1">Cell projection</location>
        <location evidence="1">Cilium</location>
    </subcellularLocation>
    <subcellularLocation>
        <location evidence="2">Cytoplasm</location>
    </subcellularLocation>
</comment>
<proteinExistence type="inferred from homology"/>
<dbReference type="InterPro" id="IPR023379">
    <property type="entry name" value="BART_dom"/>
</dbReference>
<protein>
    <recommendedName>
        <fullName evidence="4">Cilia- and flagella-associated protein 36</fullName>
    </recommendedName>
    <alternativeName>
        <fullName evidence="9">Coiled-coil domain-containing protein 104</fullName>
    </alternativeName>
</protein>
<accession>A0A7R9AI69</accession>
<keyword evidence="7" id="KW-0969">Cilium</keyword>
<feature type="non-terminal residue" evidence="12">
    <location>
        <position position="245"/>
    </location>
</feature>
<comment type="similarity">
    <text evidence="3">Belongs to the CFAP36 family.</text>
</comment>
<dbReference type="EMBL" id="LR907812">
    <property type="protein sequence ID" value="CAD7254205.1"/>
    <property type="molecule type" value="Genomic_DNA"/>
</dbReference>
<name>A0A7R9AI69_9CRUS</name>
<feature type="region of interest" description="Disordered" evidence="10">
    <location>
        <begin position="198"/>
        <end position="245"/>
    </location>
</feature>
<dbReference type="GO" id="GO:0097546">
    <property type="term" value="C:ciliary base"/>
    <property type="evidence" value="ECO:0007669"/>
    <property type="project" value="TreeGrafter"/>
</dbReference>
<evidence type="ECO:0000256" key="2">
    <source>
        <dbReference type="ARBA" id="ARBA00004496"/>
    </source>
</evidence>
<dbReference type="GO" id="GO:0005930">
    <property type="term" value="C:axoneme"/>
    <property type="evidence" value="ECO:0007669"/>
    <property type="project" value="TreeGrafter"/>
</dbReference>